<comment type="caution">
    <text evidence="1">The sequence shown here is derived from an EMBL/GenBank/DDBJ whole genome shotgun (WGS) entry which is preliminary data.</text>
</comment>
<name>A0ABW9J243_9SPHI</name>
<sequence>MTAKTSKITFTPRELVRKPSTIIILVLLILFFSNVFTMWTEAFAGNTPYGSSEDFQTLDGGFKYTLVLSKFTTADEEIAILNEAFDKFKKEYPKHINNTLYRTSDYYNINAWMFWKWYRFFETGHIRAYPHLDTAPVK</sequence>
<accession>A0ABW9J243</accession>
<keyword evidence="2" id="KW-1185">Reference proteome</keyword>
<organism evidence="1 2">
    <name type="scientific">Pedobacter ureilyticus</name>
    <dbReference type="NCBI Taxonomy" id="1393051"/>
    <lineage>
        <taxon>Bacteria</taxon>
        <taxon>Pseudomonadati</taxon>
        <taxon>Bacteroidota</taxon>
        <taxon>Sphingobacteriia</taxon>
        <taxon>Sphingobacteriales</taxon>
        <taxon>Sphingobacteriaceae</taxon>
        <taxon>Pedobacter</taxon>
    </lineage>
</organism>
<evidence type="ECO:0000313" key="1">
    <source>
        <dbReference type="EMBL" id="MFN0254149.1"/>
    </source>
</evidence>
<protein>
    <submittedName>
        <fullName evidence="1">Uncharacterized protein</fullName>
    </submittedName>
</protein>
<dbReference type="RefSeq" id="WP_138721328.1">
    <property type="nucleotide sequence ID" value="NZ_SSHJ02000001.1"/>
</dbReference>
<gene>
    <name evidence="1" type="ORF">E6A44_001090</name>
</gene>
<dbReference type="Proteomes" id="UP001517247">
    <property type="component" value="Unassembled WGS sequence"/>
</dbReference>
<proteinExistence type="predicted"/>
<reference evidence="1 2" key="1">
    <citation type="submission" date="2024-12" db="EMBL/GenBank/DDBJ databases">
        <authorList>
            <person name="Hu S."/>
        </authorList>
    </citation>
    <scope>NUCLEOTIDE SEQUENCE [LARGE SCALE GENOMIC DNA]</scope>
    <source>
        <strain evidence="1 2">THG-T11</strain>
    </source>
</reference>
<evidence type="ECO:0000313" key="2">
    <source>
        <dbReference type="Proteomes" id="UP001517247"/>
    </source>
</evidence>
<dbReference type="EMBL" id="SSHJ02000001">
    <property type="protein sequence ID" value="MFN0254149.1"/>
    <property type="molecule type" value="Genomic_DNA"/>
</dbReference>